<dbReference type="PANTHER" id="PTHR28004">
    <property type="entry name" value="ZGC:162816-RELATED"/>
    <property type="match status" value="1"/>
</dbReference>
<dbReference type="InterPro" id="IPR051466">
    <property type="entry name" value="D-amino_acid_metab_enzyme"/>
</dbReference>
<dbReference type="AlphaFoldDB" id="A0A1C5HKL2"/>
<dbReference type="InterPro" id="IPR029066">
    <property type="entry name" value="PLP-binding_barrel"/>
</dbReference>
<proteinExistence type="predicted"/>
<keyword evidence="3" id="KW-1185">Reference proteome</keyword>
<evidence type="ECO:0000259" key="1">
    <source>
        <dbReference type="Pfam" id="PF01168"/>
    </source>
</evidence>
<evidence type="ECO:0000313" key="3">
    <source>
        <dbReference type="Proteomes" id="UP000198221"/>
    </source>
</evidence>
<feature type="domain" description="Alanine racemase N-terminal" evidence="1">
    <location>
        <begin position="26"/>
        <end position="276"/>
    </location>
</feature>
<dbReference type="RefSeq" id="WP_089011576.1">
    <property type="nucleotide sequence ID" value="NZ_LT607754.1"/>
</dbReference>
<organism evidence="2 3">
    <name type="scientific">Micromonospora inositola</name>
    <dbReference type="NCBI Taxonomy" id="47865"/>
    <lineage>
        <taxon>Bacteria</taxon>
        <taxon>Bacillati</taxon>
        <taxon>Actinomycetota</taxon>
        <taxon>Actinomycetes</taxon>
        <taxon>Micromonosporales</taxon>
        <taxon>Micromonosporaceae</taxon>
        <taxon>Micromonospora</taxon>
    </lineage>
</organism>
<dbReference type="Gene3D" id="3.20.20.10">
    <property type="entry name" value="Alanine racemase"/>
    <property type="match status" value="1"/>
</dbReference>
<dbReference type="PANTHER" id="PTHR28004:SF2">
    <property type="entry name" value="D-SERINE DEHYDRATASE"/>
    <property type="match status" value="1"/>
</dbReference>
<accession>A0A1C5HKL2</accession>
<dbReference type="SUPFAM" id="SSF51419">
    <property type="entry name" value="PLP-binding barrel"/>
    <property type="match status" value="1"/>
</dbReference>
<sequence length="402" mass="41739">MATESDRLRARLDRATAHLDPPYAVVDLAAFDANAAALADRAGGKPVRVASKSVRSRDLLTRALDRPGWRGVMAFTLPEAIWLARAGVSTDVLVAYPTADRGALAELAADPALADAVTLMVDGTEQLDLVDEVCPPGRRPALRVCLDLDASWRPLGGRVHVGVRRSPVHSARAAAALAAAVAGRPGFRLVGLMSYEAQIAGLGDAPPGQALLGTAIRVAQRGSYRELLARRAAAVAAVRDHADLEFVNGGGTGSVAATSADPAVTEVTAGSGLYGPTLFDAYRAWRPAPAAFFACAVVRRPAPGLATVLGGGWIASGPAADSRLPRPWLPAGLKLLGPEGAGEVQTPLAGAAAALLRVGDRVWFRHAKAGELCEHVNELHLVEGDAVVATVPTYRGEGRAFL</sequence>
<gene>
    <name evidence="2" type="ORF">GA0070613_1470</name>
</gene>
<dbReference type="OrthoDB" id="2445260at2"/>
<reference evidence="3" key="1">
    <citation type="submission" date="2016-06" db="EMBL/GenBank/DDBJ databases">
        <authorList>
            <person name="Varghese N."/>
            <person name="Submissions Spin"/>
        </authorList>
    </citation>
    <scope>NUCLEOTIDE SEQUENCE [LARGE SCALE GENOMIC DNA]</scope>
    <source>
        <strain evidence="3">DSM 43819</strain>
    </source>
</reference>
<dbReference type="GO" id="GO:0008721">
    <property type="term" value="F:D-serine ammonia-lyase activity"/>
    <property type="evidence" value="ECO:0007669"/>
    <property type="project" value="TreeGrafter"/>
</dbReference>
<evidence type="ECO:0000313" key="2">
    <source>
        <dbReference type="EMBL" id="SCG46508.1"/>
    </source>
</evidence>
<dbReference type="Pfam" id="PF01168">
    <property type="entry name" value="Ala_racemase_N"/>
    <property type="match status" value="1"/>
</dbReference>
<protein>
    <submittedName>
        <fullName evidence="2">D-serine deaminase, pyridoxal phosphate-dependent</fullName>
    </submittedName>
</protein>
<name>A0A1C5HKL2_9ACTN</name>
<dbReference type="InterPro" id="IPR001608">
    <property type="entry name" value="Ala_racemase_N"/>
</dbReference>
<dbReference type="EMBL" id="LT607754">
    <property type="protein sequence ID" value="SCG46508.1"/>
    <property type="molecule type" value="Genomic_DNA"/>
</dbReference>
<dbReference type="GO" id="GO:0036088">
    <property type="term" value="P:D-serine catabolic process"/>
    <property type="evidence" value="ECO:0007669"/>
    <property type="project" value="TreeGrafter"/>
</dbReference>
<dbReference type="Proteomes" id="UP000198221">
    <property type="component" value="Chromosome I"/>
</dbReference>